<comment type="similarity">
    <text evidence="2">Belongs to the polysaccharide deacetylase family.</text>
</comment>
<protein>
    <recommendedName>
        <fullName evidence="3">Chitooligosaccharide deacetylase</fullName>
    </recommendedName>
    <alternativeName>
        <fullName evidence="4">Nodulation protein B</fullName>
    </alternativeName>
</protein>
<evidence type="ECO:0000256" key="5">
    <source>
        <dbReference type="SAM" id="SignalP"/>
    </source>
</evidence>
<accession>A0A2W2BYN4</accession>
<evidence type="ECO:0000313" key="8">
    <source>
        <dbReference type="Proteomes" id="UP000248795"/>
    </source>
</evidence>
<keyword evidence="5" id="KW-0732">Signal</keyword>
<dbReference type="EMBL" id="QKVK01000001">
    <property type="protein sequence ID" value="PZF78576.1"/>
    <property type="molecule type" value="Genomic_DNA"/>
</dbReference>
<comment type="caution">
    <text evidence="7">The sequence shown here is derived from an EMBL/GenBank/DDBJ whole genome shotgun (WGS) entry which is preliminary data.</text>
</comment>
<dbReference type="Proteomes" id="UP000248795">
    <property type="component" value="Unassembled WGS sequence"/>
</dbReference>
<reference evidence="8" key="1">
    <citation type="submission" date="2018-06" db="EMBL/GenBank/DDBJ databases">
        <title>Aestuariibacter litoralis strain KCTC 52945T.</title>
        <authorList>
            <person name="Li X."/>
            <person name="Salam N."/>
            <person name="Li J.-L."/>
            <person name="Chen Y.-M."/>
            <person name="Yang Z.-W."/>
            <person name="Zhang L.-Y."/>
            <person name="Han M.-X."/>
            <person name="Xiao M."/>
            <person name="Li W.-J."/>
        </authorList>
    </citation>
    <scope>NUCLEOTIDE SEQUENCE [LARGE SCALE GENOMIC DNA]</scope>
    <source>
        <strain evidence="8">KCTC 52945</strain>
    </source>
</reference>
<dbReference type="PANTHER" id="PTHR10587">
    <property type="entry name" value="GLYCOSYL TRANSFERASE-RELATED"/>
    <property type="match status" value="1"/>
</dbReference>
<feature type="signal peptide" evidence="5">
    <location>
        <begin position="1"/>
        <end position="21"/>
    </location>
</feature>
<dbReference type="GO" id="GO:0005975">
    <property type="term" value="P:carbohydrate metabolic process"/>
    <property type="evidence" value="ECO:0007669"/>
    <property type="project" value="InterPro"/>
</dbReference>
<dbReference type="InterPro" id="IPR002509">
    <property type="entry name" value="NODB_dom"/>
</dbReference>
<comment type="function">
    <text evidence="1">Is involved in generating a small heat-stable compound (Nod), an acylated oligomer of N-acetylglucosamine, that stimulates mitosis in various plant protoplasts.</text>
</comment>
<evidence type="ECO:0000256" key="2">
    <source>
        <dbReference type="ARBA" id="ARBA00010973"/>
    </source>
</evidence>
<dbReference type="SUPFAM" id="SSF88713">
    <property type="entry name" value="Glycoside hydrolase/deacetylase"/>
    <property type="match status" value="1"/>
</dbReference>
<dbReference type="GO" id="GO:0016810">
    <property type="term" value="F:hydrolase activity, acting on carbon-nitrogen (but not peptide) bonds"/>
    <property type="evidence" value="ECO:0007669"/>
    <property type="project" value="InterPro"/>
</dbReference>
<dbReference type="PROSITE" id="PS51677">
    <property type="entry name" value="NODB"/>
    <property type="match status" value="1"/>
</dbReference>
<evidence type="ECO:0000256" key="4">
    <source>
        <dbReference type="ARBA" id="ARBA00032976"/>
    </source>
</evidence>
<evidence type="ECO:0000256" key="1">
    <source>
        <dbReference type="ARBA" id="ARBA00003236"/>
    </source>
</evidence>
<dbReference type="Gene3D" id="3.20.20.370">
    <property type="entry name" value="Glycoside hydrolase/deacetylase"/>
    <property type="match status" value="1"/>
</dbReference>
<dbReference type="InterPro" id="IPR050248">
    <property type="entry name" value="Polysacc_deacetylase_ArnD"/>
</dbReference>
<dbReference type="Pfam" id="PF01522">
    <property type="entry name" value="Polysacc_deac_1"/>
    <property type="match status" value="1"/>
</dbReference>
<name>A0A2W2BYN4_9HYPH</name>
<proteinExistence type="inferred from homology"/>
<keyword evidence="8" id="KW-1185">Reference proteome</keyword>
<dbReference type="RefSeq" id="WP_111195904.1">
    <property type="nucleotide sequence ID" value="NZ_QKVK01000001.1"/>
</dbReference>
<evidence type="ECO:0000256" key="3">
    <source>
        <dbReference type="ARBA" id="ARBA00020071"/>
    </source>
</evidence>
<organism evidence="7 8">
    <name type="scientific">Aestuariivirga litoralis</name>
    <dbReference type="NCBI Taxonomy" id="2650924"/>
    <lineage>
        <taxon>Bacteria</taxon>
        <taxon>Pseudomonadati</taxon>
        <taxon>Pseudomonadota</taxon>
        <taxon>Alphaproteobacteria</taxon>
        <taxon>Hyphomicrobiales</taxon>
        <taxon>Aestuariivirgaceae</taxon>
        <taxon>Aestuariivirga</taxon>
    </lineage>
</organism>
<sequence>MTRAPLLAATILLLSALAAGAATPLSEPRLRLAHGAAHQQPQVALTLDACSGKADQRIFEALVANRIPATVFVTARWLRRNGDSLKLMLAHPDLFQIENHGARHVPAISVPMKVYGLATAGSPALVKAEVEGGRDAILAATGHAPRWFRGATGRYDTAAMAEIRGLGEAIAGYTIRADDGATLPAAAVAKRLAAAKDGDVIIAHVNKPERPSGAGVVTGILALKAKGFVFVKLGAPPSPAPLHGS</sequence>
<dbReference type="AlphaFoldDB" id="A0A2W2BYN4"/>
<feature type="domain" description="NodB homology" evidence="6">
    <location>
        <begin position="41"/>
        <end position="245"/>
    </location>
</feature>
<feature type="chain" id="PRO_5015883931" description="Chitooligosaccharide deacetylase" evidence="5">
    <location>
        <begin position="22"/>
        <end position="245"/>
    </location>
</feature>
<evidence type="ECO:0000259" key="6">
    <source>
        <dbReference type="PROSITE" id="PS51677"/>
    </source>
</evidence>
<dbReference type="InterPro" id="IPR011330">
    <property type="entry name" value="Glyco_hydro/deAcase_b/a-brl"/>
</dbReference>
<evidence type="ECO:0000313" key="7">
    <source>
        <dbReference type="EMBL" id="PZF78576.1"/>
    </source>
</evidence>
<dbReference type="PANTHER" id="PTHR10587:SF134">
    <property type="entry name" value="SECRETED PROTEIN"/>
    <property type="match status" value="1"/>
</dbReference>
<gene>
    <name evidence="7" type="ORF">DK847_01850</name>
</gene>